<dbReference type="SUPFAM" id="SSF53901">
    <property type="entry name" value="Thiolase-like"/>
    <property type="match status" value="2"/>
</dbReference>
<dbReference type="Gene3D" id="3.40.47.10">
    <property type="match status" value="2"/>
</dbReference>
<comment type="similarity">
    <text evidence="1">Belongs to the thiolase-like superfamily. Chalcone/stilbene synthases family.</text>
</comment>
<evidence type="ECO:0000256" key="2">
    <source>
        <dbReference type="ARBA" id="ARBA00022679"/>
    </source>
</evidence>
<evidence type="ECO:0000313" key="7">
    <source>
        <dbReference type="EMBL" id="OIJ19092.1"/>
    </source>
</evidence>
<dbReference type="GO" id="GO:0030639">
    <property type="term" value="P:polyketide biosynthetic process"/>
    <property type="evidence" value="ECO:0007669"/>
    <property type="project" value="TreeGrafter"/>
</dbReference>
<feature type="active site" description="Acyl-thioester intermediate" evidence="4">
    <location>
        <position position="144"/>
    </location>
</feature>
<dbReference type="Proteomes" id="UP000180175">
    <property type="component" value="Chromosome"/>
</dbReference>
<dbReference type="GO" id="GO:0016747">
    <property type="term" value="F:acyltransferase activity, transferring groups other than amino-acyl groups"/>
    <property type="evidence" value="ECO:0007669"/>
    <property type="project" value="InterPro"/>
</dbReference>
<evidence type="ECO:0000313" key="8">
    <source>
        <dbReference type="EMBL" id="QOY38336.1"/>
    </source>
</evidence>
<organism evidence="7 9">
    <name type="scientific">Anaerobacillus isosaccharinicus</name>
    <dbReference type="NCBI Taxonomy" id="1532552"/>
    <lineage>
        <taxon>Bacteria</taxon>
        <taxon>Bacillati</taxon>
        <taxon>Bacillota</taxon>
        <taxon>Bacilli</taxon>
        <taxon>Bacillales</taxon>
        <taxon>Bacillaceae</taxon>
        <taxon>Anaerobacillus</taxon>
    </lineage>
</organism>
<dbReference type="OrthoDB" id="9786288at2"/>
<reference evidence="8" key="4">
    <citation type="submission" date="2020-10" db="EMBL/GenBank/DDBJ databases">
        <authorList>
            <person name="Bassil N.M."/>
            <person name="Lloyd J.R."/>
        </authorList>
    </citation>
    <scope>NUCLEOTIDE SEQUENCE</scope>
    <source>
        <strain evidence="8">NB2006</strain>
    </source>
</reference>
<name>A0A1S2M2V5_9BACI</name>
<evidence type="ECO:0000256" key="1">
    <source>
        <dbReference type="ARBA" id="ARBA00005531"/>
    </source>
</evidence>
<feature type="domain" description="Chalcone/stilbene synthase C-terminal" evidence="6">
    <location>
        <begin position="225"/>
        <end position="360"/>
    </location>
</feature>
<accession>A0A1S2M2V5</accession>
<proteinExistence type="inferred from homology"/>
<dbReference type="PANTHER" id="PTHR11877">
    <property type="entry name" value="HYDROXYMETHYLGLUTARYL-COA SYNTHASE"/>
    <property type="match status" value="1"/>
</dbReference>
<dbReference type="KEGG" id="aia:AWH56_012855"/>
<dbReference type="CDD" id="cd00831">
    <property type="entry name" value="CHS_like"/>
    <property type="match status" value="1"/>
</dbReference>
<evidence type="ECO:0000256" key="3">
    <source>
        <dbReference type="ARBA" id="ARBA00023315"/>
    </source>
</evidence>
<gene>
    <name evidence="8" type="ORF">AWH56_012855</name>
    <name evidence="7" type="ORF">AWH56_09820</name>
</gene>
<dbReference type="EMBL" id="LQXD01000083">
    <property type="protein sequence ID" value="OIJ19092.1"/>
    <property type="molecule type" value="Genomic_DNA"/>
</dbReference>
<keyword evidence="2" id="KW-0808">Transferase</keyword>
<dbReference type="Pfam" id="PF02797">
    <property type="entry name" value="Chal_sti_synt_C"/>
    <property type="match status" value="1"/>
</dbReference>
<dbReference type="PANTHER" id="PTHR11877:SF99">
    <property type="entry name" value="1,3,6,8-TETRAHYDROXYNAPHTHALENE SYNTHASE"/>
    <property type="match status" value="1"/>
</dbReference>
<reference evidence="8 9" key="2">
    <citation type="journal article" date="2017" name="Genome Announc.">
        <title>Draft Genome Sequences of Four Alkaliphilic Bacteria Belonging to the Anaerobacillus Genus.</title>
        <authorList>
            <person name="Bassil N.M."/>
            <person name="Lloyd J.R."/>
        </authorList>
    </citation>
    <scope>NUCLEOTIDE SEQUENCE [LARGE SCALE GENOMIC DNA]</scope>
    <source>
        <strain evidence="8 9">NB2006</strain>
    </source>
</reference>
<keyword evidence="9" id="KW-1185">Reference proteome</keyword>
<dbReference type="AlphaFoldDB" id="A0A1S2M2V5"/>
<reference evidence="7 9" key="1">
    <citation type="submission" date="2016-10" db="EMBL/GenBank/DDBJ databases">
        <title>Draft genome sequences of four alkaliphilic bacteria belonging to the Anaerobacillus genus.</title>
        <authorList>
            <person name="Bassil N.M."/>
            <person name="Lloyd J.R."/>
        </authorList>
    </citation>
    <scope>NUCLEOTIDE SEQUENCE [LARGE SCALE GENOMIC DNA]</scope>
    <source>
        <strain evidence="7 9">NB2006</strain>
    </source>
</reference>
<keyword evidence="3" id="KW-0012">Acyltransferase</keyword>
<evidence type="ECO:0000259" key="5">
    <source>
        <dbReference type="Pfam" id="PF00195"/>
    </source>
</evidence>
<evidence type="ECO:0000256" key="4">
    <source>
        <dbReference type="PIRSR" id="PIRSR000451-1"/>
    </source>
</evidence>
<dbReference type="InterPro" id="IPR012328">
    <property type="entry name" value="Chalcone/stilbene_synt_C"/>
</dbReference>
<dbReference type="RefSeq" id="WP_071316986.1">
    <property type="nucleotide sequence ID" value="NZ_CP063356.2"/>
</dbReference>
<dbReference type="PIRSF" id="PIRSF000451">
    <property type="entry name" value="PKS_III"/>
    <property type="match status" value="1"/>
</dbReference>
<protein>
    <submittedName>
        <fullName evidence="7">Type III polyketide synthase</fullName>
    </submittedName>
</protein>
<evidence type="ECO:0000313" key="9">
    <source>
        <dbReference type="Proteomes" id="UP000180175"/>
    </source>
</evidence>
<dbReference type="InterPro" id="IPR016039">
    <property type="entry name" value="Thiolase-like"/>
</dbReference>
<feature type="domain" description="Chalcone/stilbene synthase N-terminal" evidence="5">
    <location>
        <begin position="64"/>
        <end position="205"/>
    </location>
</feature>
<dbReference type="EMBL" id="CP063356">
    <property type="protein sequence ID" value="QOY38336.1"/>
    <property type="molecule type" value="Genomic_DNA"/>
</dbReference>
<dbReference type="Pfam" id="PF00195">
    <property type="entry name" value="Chal_sti_synt_N"/>
    <property type="match status" value="1"/>
</dbReference>
<dbReference type="InterPro" id="IPR001099">
    <property type="entry name" value="Chalcone/stilbene_synt_N"/>
</dbReference>
<reference evidence="8 9" key="3">
    <citation type="journal article" date="2019" name="Int. J. Syst. Evol. Microbiol.">
        <title>Anaerobacillus isosaccharinicus sp. nov., an alkaliphilic bacterium which degrades isosaccharinic acid.</title>
        <authorList>
            <person name="Bassil N.M."/>
            <person name="Lloyd J.R."/>
        </authorList>
    </citation>
    <scope>NUCLEOTIDE SEQUENCE [LARGE SCALE GENOMIC DNA]</scope>
    <source>
        <strain evidence="8 9">NB2006</strain>
    </source>
</reference>
<sequence>MPSIVSVSTFNPPHSLKQEVAMEFARELFSESYQDIERLLTVFSNGQIVERQFGVPLEWFKTEHTFQERNDLYIDLATQFGAEVIKLCLENPTFLKEEVDVSDIDAIIFVSSSGVATPSLDARIMNKLPFSKHTNRIPLWGLGCAGGAAGISRGFEYCKAYPKANVLVVCVELCSLTFQRNDRSKSNLIGTSLFADGVACALLVGDESSLNHVAKQVVKPMIIATQSTLMPHSEDVMGWELKDSGLHVVFSRDIPNIIKNWLRPNVEGFLKSQNIPFSELTEFVAHPGGKKVLESYVAALGIDPKMIIESQRILNQHGNMSSPTVLYVLEEIMRKEHAHGDFGLMAALGPGFSSELLLLQWNEVYQ</sequence>
<evidence type="ECO:0000259" key="6">
    <source>
        <dbReference type="Pfam" id="PF02797"/>
    </source>
</evidence>
<dbReference type="InterPro" id="IPR011141">
    <property type="entry name" value="Polyketide_synthase_type-III"/>
</dbReference>